<accession>A0A9N9N0P8</accession>
<name>A0A9N9N0P8_9CUCU</name>
<dbReference type="Proteomes" id="UP001152799">
    <property type="component" value="Chromosome 7"/>
</dbReference>
<gene>
    <name evidence="1" type="ORF">CEUTPL_LOCUS12045</name>
</gene>
<proteinExistence type="predicted"/>
<protein>
    <recommendedName>
        <fullName evidence="3">FLYWCH-type domain-containing protein</fullName>
    </recommendedName>
</protein>
<organism evidence="1 2">
    <name type="scientific">Ceutorhynchus assimilis</name>
    <name type="common">cabbage seed weevil</name>
    <dbReference type="NCBI Taxonomy" id="467358"/>
    <lineage>
        <taxon>Eukaryota</taxon>
        <taxon>Metazoa</taxon>
        <taxon>Ecdysozoa</taxon>
        <taxon>Arthropoda</taxon>
        <taxon>Hexapoda</taxon>
        <taxon>Insecta</taxon>
        <taxon>Pterygota</taxon>
        <taxon>Neoptera</taxon>
        <taxon>Endopterygota</taxon>
        <taxon>Coleoptera</taxon>
        <taxon>Polyphaga</taxon>
        <taxon>Cucujiformia</taxon>
        <taxon>Curculionidae</taxon>
        <taxon>Ceutorhynchinae</taxon>
        <taxon>Ceutorhynchus</taxon>
    </lineage>
</organism>
<dbReference type="EMBL" id="OU892283">
    <property type="protein sequence ID" value="CAG9771615.1"/>
    <property type="molecule type" value="Genomic_DNA"/>
</dbReference>
<keyword evidence="2" id="KW-1185">Reference proteome</keyword>
<evidence type="ECO:0000313" key="2">
    <source>
        <dbReference type="Proteomes" id="UP001152799"/>
    </source>
</evidence>
<evidence type="ECO:0000313" key="1">
    <source>
        <dbReference type="EMBL" id="CAG9771615.1"/>
    </source>
</evidence>
<sequence length="137" mass="15594">MWRCRIYYSTKCKAFLRSQEDNIIGEVPQHCHDSKPQVAQANIIKALLKRDMKAVGATPTNVLGHVLTNLSCDVLEHLPKQSSLTRNLFNHKKTAHIPNPTTTNFRIHENYADLILHDTGADDQERILDVTNLKIPK</sequence>
<dbReference type="OrthoDB" id="8110858at2759"/>
<dbReference type="AlphaFoldDB" id="A0A9N9N0P8"/>
<dbReference type="Gene3D" id="2.20.25.240">
    <property type="match status" value="1"/>
</dbReference>
<evidence type="ECO:0008006" key="3">
    <source>
        <dbReference type="Google" id="ProtNLM"/>
    </source>
</evidence>
<reference evidence="1" key="1">
    <citation type="submission" date="2022-01" db="EMBL/GenBank/DDBJ databases">
        <authorList>
            <person name="King R."/>
        </authorList>
    </citation>
    <scope>NUCLEOTIDE SEQUENCE</scope>
</reference>